<dbReference type="InterPro" id="IPR011006">
    <property type="entry name" value="CheY-like_superfamily"/>
</dbReference>
<sequence>MQLQSQSERYVMVDGGIGHITCIKDGVRLSGVSLRVVRSLTEALRGCASDDLPDLVLVGVRDSNVDAISGCREVLRQHDASIIAFGPAQAPALRVRCFRAGAVDYIDTDASPKELDLRIGMHLRTRPEFAVVPASRNSLDITGSRKQEIYHLAVKYLAQTEIGNISQQVLASRIGVSVGHLDAAFRSVLGCSIVRFLKRRRIDLATVLLKGSDMSVTAIAELLGFCDGANFATAFRQDVGQSPSEYRYASSDECRSGSGLRAQDWRTETCAPQGRTLGYAGATS</sequence>
<dbReference type="PANTHER" id="PTHR46796">
    <property type="entry name" value="HTH-TYPE TRANSCRIPTIONAL ACTIVATOR RHAS-RELATED"/>
    <property type="match status" value="1"/>
</dbReference>
<dbReference type="EMBL" id="CABPSJ010000002">
    <property type="protein sequence ID" value="VVD96017.1"/>
    <property type="molecule type" value="Genomic_DNA"/>
</dbReference>
<protein>
    <submittedName>
        <fullName evidence="7">Response regulator</fullName>
    </submittedName>
</protein>
<dbReference type="PROSITE" id="PS01124">
    <property type="entry name" value="HTH_ARAC_FAMILY_2"/>
    <property type="match status" value="1"/>
</dbReference>
<evidence type="ECO:0000313" key="7">
    <source>
        <dbReference type="EMBL" id="VVD96017.1"/>
    </source>
</evidence>
<dbReference type="SMART" id="SM00342">
    <property type="entry name" value="HTH_ARAC"/>
    <property type="match status" value="1"/>
</dbReference>
<dbReference type="Gene3D" id="3.40.50.2300">
    <property type="match status" value="1"/>
</dbReference>
<keyword evidence="3" id="KW-0804">Transcription</keyword>
<dbReference type="AlphaFoldDB" id="A0A5E4U7I5"/>
<dbReference type="SUPFAM" id="SSF52172">
    <property type="entry name" value="CheY-like"/>
    <property type="match status" value="1"/>
</dbReference>
<dbReference type="InterPro" id="IPR020449">
    <property type="entry name" value="Tscrpt_reg_AraC-type_HTH"/>
</dbReference>
<keyword evidence="1" id="KW-0805">Transcription regulation</keyword>
<name>A0A5E4U7I5_9BURK</name>
<dbReference type="GO" id="GO:0000160">
    <property type="term" value="P:phosphorelay signal transduction system"/>
    <property type="evidence" value="ECO:0007669"/>
    <property type="project" value="InterPro"/>
</dbReference>
<comment type="caution">
    <text evidence="4">Lacks conserved residue(s) required for the propagation of feature annotation.</text>
</comment>
<dbReference type="SUPFAM" id="SSF46689">
    <property type="entry name" value="Homeodomain-like"/>
    <property type="match status" value="1"/>
</dbReference>
<dbReference type="InterPro" id="IPR018060">
    <property type="entry name" value="HTH_AraC"/>
</dbReference>
<dbReference type="PRINTS" id="PR00032">
    <property type="entry name" value="HTHARAC"/>
</dbReference>
<keyword evidence="2" id="KW-0238">DNA-binding</keyword>
<gene>
    <name evidence="7" type="ORF">PCO31110_01888</name>
</gene>
<dbReference type="Proteomes" id="UP000337189">
    <property type="component" value="Unassembled WGS sequence"/>
</dbReference>
<evidence type="ECO:0000313" key="8">
    <source>
        <dbReference type="Proteomes" id="UP000337189"/>
    </source>
</evidence>
<dbReference type="InterPro" id="IPR018062">
    <property type="entry name" value="HTH_AraC-typ_CS"/>
</dbReference>
<dbReference type="InterPro" id="IPR009057">
    <property type="entry name" value="Homeodomain-like_sf"/>
</dbReference>
<feature type="domain" description="Response regulatory" evidence="6">
    <location>
        <begin position="9"/>
        <end position="123"/>
    </location>
</feature>
<accession>A0A5E4U7I5</accession>
<dbReference type="PROSITE" id="PS00041">
    <property type="entry name" value="HTH_ARAC_FAMILY_1"/>
    <property type="match status" value="1"/>
</dbReference>
<feature type="domain" description="HTH araC/xylS-type" evidence="5">
    <location>
        <begin position="147"/>
        <end position="249"/>
    </location>
</feature>
<evidence type="ECO:0000256" key="1">
    <source>
        <dbReference type="ARBA" id="ARBA00023015"/>
    </source>
</evidence>
<organism evidence="7 8">
    <name type="scientific">Pandoraea communis</name>
    <dbReference type="NCBI Taxonomy" id="2508297"/>
    <lineage>
        <taxon>Bacteria</taxon>
        <taxon>Pseudomonadati</taxon>
        <taxon>Pseudomonadota</taxon>
        <taxon>Betaproteobacteria</taxon>
        <taxon>Burkholderiales</taxon>
        <taxon>Burkholderiaceae</taxon>
        <taxon>Pandoraea</taxon>
    </lineage>
</organism>
<dbReference type="GO" id="GO:0003700">
    <property type="term" value="F:DNA-binding transcription factor activity"/>
    <property type="evidence" value="ECO:0007669"/>
    <property type="project" value="InterPro"/>
</dbReference>
<reference evidence="7 8" key="1">
    <citation type="submission" date="2019-08" db="EMBL/GenBank/DDBJ databases">
        <authorList>
            <person name="Peeters C."/>
        </authorList>
    </citation>
    <scope>NUCLEOTIDE SEQUENCE [LARGE SCALE GENOMIC DNA]</scope>
    <source>
        <strain evidence="7 8">LMG 31110</strain>
    </source>
</reference>
<dbReference type="PROSITE" id="PS50110">
    <property type="entry name" value="RESPONSE_REGULATORY"/>
    <property type="match status" value="1"/>
</dbReference>
<evidence type="ECO:0000259" key="5">
    <source>
        <dbReference type="PROSITE" id="PS01124"/>
    </source>
</evidence>
<dbReference type="RefSeq" id="WP_010806185.1">
    <property type="nucleotide sequence ID" value="NZ_CABPSJ010000002.1"/>
</dbReference>
<proteinExistence type="predicted"/>
<dbReference type="OrthoDB" id="269117at2"/>
<evidence type="ECO:0000256" key="3">
    <source>
        <dbReference type="ARBA" id="ARBA00023163"/>
    </source>
</evidence>
<evidence type="ECO:0000256" key="2">
    <source>
        <dbReference type="ARBA" id="ARBA00023125"/>
    </source>
</evidence>
<dbReference type="GO" id="GO:0043565">
    <property type="term" value="F:sequence-specific DNA binding"/>
    <property type="evidence" value="ECO:0007669"/>
    <property type="project" value="InterPro"/>
</dbReference>
<dbReference type="InterPro" id="IPR001789">
    <property type="entry name" value="Sig_transdc_resp-reg_receiver"/>
</dbReference>
<dbReference type="InterPro" id="IPR050204">
    <property type="entry name" value="AraC_XylS_family_regulators"/>
</dbReference>
<evidence type="ECO:0000259" key="6">
    <source>
        <dbReference type="PROSITE" id="PS50110"/>
    </source>
</evidence>
<dbReference type="Pfam" id="PF12833">
    <property type="entry name" value="HTH_18"/>
    <property type="match status" value="1"/>
</dbReference>
<evidence type="ECO:0000256" key="4">
    <source>
        <dbReference type="PROSITE-ProRule" id="PRU00169"/>
    </source>
</evidence>
<dbReference type="Gene3D" id="1.10.10.60">
    <property type="entry name" value="Homeodomain-like"/>
    <property type="match status" value="2"/>
</dbReference>